<dbReference type="PATRIC" id="fig|1265738.3.peg.5738"/>
<dbReference type="Gene3D" id="3.40.50.11780">
    <property type="match status" value="2"/>
</dbReference>
<evidence type="ECO:0000313" key="5">
    <source>
        <dbReference type="Proteomes" id="UP000011991"/>
    </source>
</evidence>
<dbReference type="PANTHER" id="PTHR35861:SF1">
    <property type="entry name" value="PHAGE TAIL SHEATH PROTEIN"/>
    <property type="match status" value="1"/>
</dbReference>
<sequence length="471" mass="51801">MPVTPTYPGVYIEEVSSGVRTIVAVATSITAFIGRAARGPSNEPIKVLNFGAFQRQFGGLDTTSMMSYAVQQFFNNGGSEAIIVRVANANDAKRAQLDAGGLKLQASGEGKWGNNLRAVVDHFTRDEADAKLFNLRIQEIINDEDGNPQKLSEEVFRNVSIDPDSPRYVRTVIDEESMLVDTADTAALSSSPGDGSYDSAGDGVDGSAIRDEDILGEQLDKTGMYALEEADLFNILCIPPKTRTDGITETVYKSAAKYCSDRRAILLVDPAIDTAKTVTHGNKRIEDLRKEIGTNNSKNVAFFFPNLKMPDELKENRLHEFVPCGAVAGVMATTDLQRGVWKAPAGIEASLVGVSEFTFKMTDGENGALNPKGVNCMRNFPVYGNVVWGSRTLAGDDRLASEWKYLAVRRTALFIQESLYRGTQWAVFEPNDEPLWAEVRLNVGAFMQNLFRQGAFQGRSPRERLLRSLWK</sequence>
<dbReference type="Pfam" id="PF04984">
    <property type="entry name" value="Phage_sheath_1"/>
    <property type="match status" value="1"/>
</dbReference>
<dbReference type="Pfam" id="PF17482">
    <property type="entry name" value="Phage_sheath_1C"/>
    <property type="match status" value="1"/>
</dbReference>
<dbReference type="InterPro" id="IPR052042">
    <property type="entry name" value="Tail_sheath_structural"/>
</dbReference>
<evidence type="ECO:0000259" key="2">
    <source>
        <dbReference type="Pfam" id="PF04984"/>
    </source>
</evidence>
<evidence type="ECO:0000259" key="3">
    <source>
        <dbReference type="Pfam" id="PF17482"/>
    </source>
</evidence>
<dbReference type="AlphaFoldDB" id="M5RD94"/>
<evidence type="ECO:0000256" key="1">
    <source>
        <dbReference type="ARBA" id="ARBA00008005"/>
    </source>
</evidence>
<comment type="similarity">
    <text evidence="1">Belongs to the myoviridae tail sheath protein family.</text>
</comment>
<evidence type="ECO:0000313" key="4">
    <source>
        <dbReference type="EMBL" id="EMI17345.1"/>
    </source>
</evidence>
<name>M5RD94_9BACT</name>
<gene>
    <name evidence="4" type="ORF">RMSM_05738</name>
</gene>
<proteinExistence type="inferred from homology"/>
<dbReference type="EMBL" id="ANOG01000807">
    <property type="protein sequence ID" value="EMI17345.1"/>
    <property type="molecule type" value="Genomic_DNA"/>
</dbReference>
<dbReference type="Proteomes" id="UP000011991">
    <property type="component" value="Unassembled WGS sequence"/>
</dbReference>
<protein>
    <submittedName>
        <fullName evidence="4">Phage tail sheath protein</fullName>
    </submittedName>
</protein>
<dbReference type="InterPro" id="IPR020287">
    <property type="entry name" value="Tail_sheath_C"/>
</dbReference>
<comment type="caution">
    <text evidence="4">The sequence shown here is derived from an EMBL/GenBank/DDBJ whole genome shotgun (WGS) entry which is preliminary data.</text>
</comment>
<organism evidence="4 5">
    <name type="scientific">Rhodopirellula maiorica SM1</name>
    <dbReference type="NCBI Taxonomy" id="1265738"/>
    <lineage>
        <taxon>Bacteria</taxon>
        <taxon>Pseudomonadati</taxon>
        <taxon>Planctomycetota</taxon>
        <taxon>Planctomycetia</taxon>
        <taxon>Pirellulales</taxon>
        <taxon>Pirellulaceae</taxon>
        <taxon>Novipirellula</taxon>
    </lineage>
</organism>
<accession>M5RD94</accession>
<feature type="domain" description="Tail sheath protein C-terminal" evidence="3">
    <location>
        <begin position="401"/>
        <end position="459"/>
    </location>
</feature>
<dbReference type="PANTHER" id="PTHR35861">
    <property type="match status" value="1"/>
</dbReference>
<dbReference type="InterPro" id="IPR035089">
    <property type="entry name" value="Phage_sheath_subtilisin"/>
</dbReference>
<feature type="domain" description="Tail sheath protein subtilisin-like" evidence="2">
    <location>
        <begin position="223"/>
        <end position="393"/>
    </location>
</feature>
<dbReference type="RefSeq" id="WP_008703992.1">
    <property type="nucleotide sequence ID" value="NZ_ANOG01000807.1"/>
</dbReference>
<keyword evidence="5" id="KW-1185">Reference proteome</keyword>
<reference evidence="4 5" key="1">
    <citation type="journal article" date="2013" name="Mar. Genomics">
        <title>Expression of sulfatases in Rhodopirellula baltica and the diversity of sulfatases in the genus Rhodopirellula.</title>
        <authorList>
            <person name="Wegner C.E."/>
            <person name="Richter-Heitmann T."/>
            <person name="Klindworth A."/>
            <person name="Klockow C."/>
            <person name="Richter M."/>
            <person name="Achstetter T."/>
            <person name="Glockner F.O."/>
            <person name="Harder J."/>
        </authorList>
    </citation>
    <scope>NUCLEOTIDE SEQUENCE [LARGE SCALE GENOMIC DNA]</scope>
    <source>
        <strain evidence="4 5">SM1</strain>
    </source>
</reference>